<dbReference type="PRINTS" id="PR00344">
    <property type="entry name" value="BCTRLSENSOR"/>
</dbReference>
<evidence type="ECO:0000256" key="12">
    <source>
        <dbReference type="ARBA" id="ARBA00023012"/>
    </source>
</evidence>
<dbReference type="Proteomes" id="UP001259492">
    <property type="component" value="Unassembled WGS sequence"/>
</dbReference>
<dbReference type="SUPFAM" id="SSF55874">
    <property type="entry name" value="ATPase domain of HSP90 chaperone/DNA topoisomerase II/histidine kinase"/>
    <property type="match status" value="1"/>
</dbReference>
<dbReference type="RefSeq" id="WP_311427772.1">
    <property type="nucleotide sequence ID" value="NZ_JAVRIA010000005.1"/>
</dbReference>
<dbReference type="SMART" id="SM00387">
    <property type="entry name" value="HATPase_c"/>
    <property type="match status" value="1"/>
</dbReference>
<keyword evidence="5" id="KW-0597">Phosphoprotein</keyword>
<dbReference type="InterPro" id="IPR036890">
    <property type="entry name" value="HATPase_C_sf"/>
</dbReference>
<keyword evidence="12" id="KW-0902">Two-component regulatory system</keyword>
<keyword evidence="11 14" id="KW-1133">Transmembrane helix</keyword>
<keyword evidence="9" id="KW-0418">Kinase</keyword>
<feature type="transmembrane region" description="Helical" evidence="14">
    <location>
        <begin position="6"/>
        <end position="27"/>
    </location>
</feature>
<dbReference type="SUPFAM" id="SSF47384">
    <property type="entry name" value="Homodimeric domain of signal transducing histidine kinase"/>
    <property type="match status" value="1"/>
</dbReference>
<dbReference type="CDD" id="cd00082">
    <property type="entry name" value="HisKA"/>
    <property type="match status" value="1"/>
</dbReference>
<dbReference type="EC" id="2.7.13.3" evidence="3"/>
<reference evidence="16 17" key="1">
    <citation type="submission" date="2023-09" db="EMBL/GenBank/DDBJ databases">
        <authorList>
            <person name="Rey-Velasco X."/>
        </authorList>
    </citation>
    <scope>NUCLEOTIDE SEQUENCE [LARGE SCALE GENOMIC DNA]</scope>
    <source>
        <strain evidence="16 17">W332</strain>
    </source>
</reference>
<keyword evidence="10 16" id="KW-0067">ATP-binding</keyword>
<proteinExistence type="predicted"/>
<dbReference type="InterPro" id="IPR004358">
    <property type="entry name" value="Sig_transdc_His_kin-like_C"/>
</dbReference>
<dbReference type="PANTHER" id="PTHR45528:SF1">
    <property type="entry name" value="SENSOR HISTIDINE KINASE CPXA"/>
    <property type="match status" value="1"/>
</dbReference>
<dbReference type="PANTHER" id="PTHR45528">
    <property type="entry name" value="SENSOR HISTIDINE KINASE CPXA"/>
    <property type="match status" value="1"/>
</dbReference>
<evidence type="ECO:0000256" key="8">
    <source>
        <dbReference type="ARBA" id="ARBA00022741"/>
    </source>
</evidence>
<dbReference type="InterPro" id="IPR003594">
    <property type="entry name" value="HATPase_dom"/>
</dbReference>
<dbReference type="InterPro" id="IPR005467">
    <property type="entry name" value="His_kinase_dom"/>
</dbReference>
<sequence length="511" mass="57619">MNDKRYHWILYTIVAVIIATIGIQVYWNYKNYQTNKQQLINDVQTSLDKAVDDYYTNLAEKTTLGLSLSGSRQKNLLSKGGLLDQLTAQIDESNQIISDIELHPDSLEGITILRGFKADSMMKQQQKDSKSMHLDSFSAEIKSFKAENDSINLTEFEFLTSKVMISISNDSINIKEVDSLVNSELLRKNIDVDFSIHYLNTNDSLNKVKALKSFITSKGIDDGKVLLTTFSKSSLLPQNCQLGITFTNQTRLVLKRILSGILLSTLLVLAVISCLFYLLKIIKHQKQLAEVKNDLISNITHEFKTPIATIGVALESIKDFNVIEDKEKTKTYLDMSNQQLGKLNTMVEKLLETATLDSESLELSKEPININDLVNSVVKKFQLQDNSKQLTFNSNNEHTIINVDAFHLENAINNIVDNAIKYGGNLIDVSVFEKNKRITIEISDNGNTLTNSNKDKIFQKFYRVPKGNTHDVKGFGIGLYYTKKIIDKHNGTITLHLSNSKTCFKISLPNA</sequence>
<dbReference type="EMBL" id="JAVRIA010000005">
    <property type="protein sequence ID" value="MDT0559007.1"/>
    <property type="molecule type" value="Genomic_DNA"/>
</dbReference>
<dbReference type="Pfam" id="PF00512">
    <property type="entry name" value="HisKA"/>
    <property type="match status" value="1"/>
</dbReference>
<feature type="domain" description="Histidine kinase" evidence="15">
    <location>
        <begin position="298"/>
        <end position="511"/>
    </location>
</feature>
<dbReference type="InterPro" id="IPR003661">
    <property type="entry name" value="HisK_dim/P_dom"/>
</dbReference>
<comment type="catalytic activity">
    <reaction evidence="1">
        <text>ATP + protein L-histidine = ADP + protein N-phospho-L-histidine.</text>
        <dbReference type="EC" id="2.7.13.3"/>
    </reaction>
</comment>
<keyword evidence="7 14" id="KW-0812">Transmembrane</keyword>
<evidence type="ECO:0000256" key="9">
    <source>
        <dbReference type="ARBA" id="ARBA00022777"/>
    </source>
</evidence>
<protein>
    <recommendedName>
        <fullName evidence="3">histidine kinase</fullName>
        <ecNumber evidence="3">2.7.13.3</ecNumber>
    </recommendedName>
</protein>
<comment type="caution">
    <text evidence="16">The sequence shown here is derived from an EMBL/GenBank/DDBJ whole genome shotgun (WGS) entry which is preliminary data.</text>
</comment>
<keyword evidence="8" id="KW-0547">Nucleotide-binding</keyword>
<comment type="subcellular location">
    <subcellularLocation>
        <location evidence="2">Cell membrane</location>
        <topology evidence="2">Multi-pass membrane protein</topology>
    </subcellularLocation>
</comment>
<evidence type="ECO:0000313" key="17">
    <source>
        <dbReference type="Proteomes" id="UP001259492"/>
    </source>
</evidence>
<evidence type="ECO:0000259" key="15">
    <source>
        <dbReference type="PROSITE" id="PS50109"/>
    </source>
</evidence>
<evidence type="ECO:0000256" key="7">
    <source>
        <dbReference type="ARBA" id="ARBA00022692"/>
    </source>
</evidence>
<feature type="transmembrane region" description="Helical" evidence="14">
    <location>
        <begin position="257"/>
        <end position="279"/>
    </location>
</feature>
<organism evidence="16 17">
    <name type="scientific">Microcosmobacter mediterraneus</name>
    <dbReference type="NCBI Taxonomy" id="3075607"/>
    <lineage>
        <taxon>Bacteria</taxon>
        <taxon>Pseudomonadati</taxon>
        <taxon>Bacteroidota</taxon>
        <taxon>Flavobacteriia</taxon>
        <taxon>Flavobacteriales</taxon>
        <taxon>Flavobacteriaceae</taxon>
        <taxon>Microcosmobacter</taxon>
    </lineage>
</organism>
<evidence type="ECO:0000256" key="14">
    <source>
        <dbReference type="SAM" id="Phobius"/>
    </source>
</evidence>
<name>A0ABU2YMH2_9FLAO</name>
<evidence type="ECO:0000256" key="11">
    <source>
        <dbReference type="ARBA" id="ARBA00022989"/>
    </source>
</evidence>
<dbReference type="GO" id="GO:0005524">
    <property type="term" value="F:ATP binding"/>
    <property type="evidence" value="ECO:0007669"/>
    <property type="project" value="UniProtKB-KW"/>
</dbReference>
<gene>
    <name evidence="16" type="ORF">RM697_10130</name>
</gene>
<keyword evidence="4" id="KW-1003">Cell membrane</keyword>
<dbReference type="Pfam" id="PF02518">
    <property type="entry name" value="HATPase_c"/>
    <property type="match status" value="1"/>
</dbReference>
<evidence type="ECO:0000256" key="5">
    <source>
        <dbReference type="ARBA" id="ARBA00022553"/>
    </source>
</evidence>
<dbReference type="InterPro" id="IPR050398">
    <property type="entry name" value="HssS/ArlS-like"/>
</dbReference>
<evidence type="ECO:0000256" key="2">
    <source>
        <dbReference type="ARBA" id="ARBA00004651"/>
    </source>
</evidence>
<evidence type="ECO:0000256" key="4">
    <source>
        <dbReference type="ARBA" id="ARBA00022475"/>
    </source>
</evidence>
<dbReference type="PROSITE" id="PS50109">
    <property type="entry name" value="HIS_KIN"/>
    <property type="match status" value="1"/>
</dbReference>
<accession>A0ABU2YMH2</accession>
<dbReference type="Gene3D" id="3.30.565.10">
    <property type="entry name" value="Histidine kinase-like ATPase, C-terminal domain"/>
    <property type="match status" value="1"/>
</dbReference>
<evidence type="ECO:0000256" key="13">
    <source>
        <dbReference type="ARBA" id="ARBA00023136"/>
    </source>
</evidence>
<dbReference type="Gene3D" id="1.10.287.130">
    <property type="match status" value="1"/>
</dbReference>
<keyword evidence="13 14" id="KW-0472">Membrane</keyword>
<evidence type="ECO:0000256" key="1">
    <source>
        <dbReference type="ARBA" id="ARBA00000085"/>
    </source>
</evidence>
<keyword evidence="17" id="KW-1185">Reference proteome</keyword>
<evidence type="ECO:0000256" key="3">
    <source>
        <dbReference type="ARBA" id="ARBA00012438"/>
    </source>
</evidence>
<dbReference type="InterPro" id="IPR036097">
    <property type="entry name" value="HisK_dim/P_sf"/>
</dbReference>
<keyword evidence="6" id="KW-0808">Transferase</keyword>
<evidence type="ECO:0000256" key="10">
    <source>
        <dbReference type="ARBA" id="ARBA00022840"/>
    </source>
</evidence>
<evidence type="ECO:0000313" key="16">
    <source>
        <dbReference type="EMBL" id="MDT0559007.1"/>
    </source>
</evidence>
<evidence type="ECO:0000256" key="6">
    <source>
        <dbReference type="ARBA" id="ARBA00022679"/>
    </source>
</evidence>
<dbReference type="SMART" id="SM00388">
    <property type="entry name" value="HisKA"/>
    <property type="match status" value="1"/>
</dbReference>
<dbReference type="CDD" id="cd00075">
    <property type="entry name" value="HATPase"/>
    <property type="match status" value="1"/>
</dbReference>